<protein>
    <submittedName>
        <fullName evidence="5">GntR family transcriptional regulator</fullName>
    </submittedName>
</protein>
<dbReference type="Pfam" id="PF00392">
    <property type="entry name" value="GntR"/>
    <property type="match status" value="1"/>
</dbReference>
<proteinExistence type="predicted"/>
<dbReference type="PANTHER" id="PTHR43537:SF24">
    <property type="entry name" value="GLUCONATE OPERON TRANSCRIPTIONAL REPRESSOR"/>
    <property type="match status" value="1"/>
</dbReference>
<dbReference type="InterPro" id="IPR000524">
    <property type="entry name" value="Tscrpt_reg_HTH_GntR"/>
</dbReference>
<evidence type="ECO:0000313" key="6">
    <source>
        <dbReference type="Proteomes" id="UP000239290"/>
    </source>
</evidence>
<dbReference type="AlphaFoldDB" id="A0A2S8IZA0"/>
<dbReference type="SUPFAM" id="SSF48008">
    <property type="entry name" value="GntR ligand-binding domain-like"/>
    <property type="match status" value="1"/>
</dbReference>
<dbReference type="PANTHER" id="PTHR43537">
    <property type="entry name" value="TRANSCRIPTIONAL REGULATOR, GNTR FAMILY"/>
    <property type="match status" value="1"/>
</dbReference>
<sequence>MVEKGTLTPTPADGSPGERLSSRIARQVRELILNGEAPGGTRLRTEHLAARFGVSATPVREALMTLHGEGLVSFQPGRGFAVIPITRQDLLDLFGAQAYFAGELTARAASRMDDQQLDNLWKMQHELVSAIETGNFAEADRVEFEFHQVINHVSESPKLRWMLKSTMNYVPFQTWHDVPGWATGAPEDHLPILRALSHRSPHAARAAMTAHLTNVAEMLADLLTARGVLTENPPTRE</sequence>
<dbReference type="EMBL" id="PUIO01000042">
    <property type="protein sequence ID" value="PQP20035.1"/>
    <property type="molecule type" value="Genomic_DNA"/>
</dbReference>
<dbReference type="GO" id="GO:0003677">
    <property type="term" value="F:DNA binding"/>
    <property type="evidence" value="ECO:0007669"/>
    <property type="project" value="UniProtKB-KW"/>
</dbReference>
<evidence type="ECO:0000256" key="2">
    <source>
        <dbReference type="ARBA" id="ARBA00023125"/>
    </source>
</evidence>
<feature type="domain" description="HTH gntR-type" evidence="4">
    <location>
        <begin position="18"/>
        <end position="85"/>
    </location>
</feature>
<accession>A0A2S8IZA0</accession>
<gene>
    <name evidence="5" type="ORF">C5613_29275</name>
</gene>
<reference evidence="6" key="1">
    <citation type="submission" date="2018-02" db="EMBL/GenBank/DDBJ databases">
        <title>Draft genome sequencing of Rhodococcus opacus KU647198.</title>
        <authorList>
            <person name="Zheng B.-X."/>
        </authorList>
    </citation>
    <scope>NUCLEOTIDE SEQUENCE [LARGE SCALE GENOMIC DNA]</scope>
    <source>
        <strain evidence="6">04-OD7</strain>
    </source>
</reference>
<dbReference type="SMART" id="SM00345">
    <property type="entry name" value="HTH_GNTR"/>
    <property type="match status" value="1"/>
</dbReference>
<comment type="caution">
    <text evidence="5">The sequence shown here is derived from an EMBL/GenBank/DDBJ whole genome shotgun (WGS) entry which is preliminary data.</text>
</comment>
<dbReference type="SMART" id="SM00895">
    <property type="entry name" value="FCD"/>
    <property type="match status" value="1"/>
</dbReference>
<keyword evidence="2" id="KW-0238">DNA-binding</keyword>
<dbReference type="RefSeq" id="WP_105419771.1">
    <property type="nucleotide sequence ID" value="NZ_PUIO01000042.1"/>
</dbReference>
<dbReference type="GO" id="GO:0003700">
    <property type="term" value="F:DNA-binding transcription factor activity"/>
    <property type="evidence" value="ECO:0007669"/>
    <property type="project" value="InterPro"/>
</dbReference>
<dbReference type="InterPro" id="IPR036388">
    <property type="entry name" value="WH-like_DNA-bd_sf"/>
</dbReference>
<evidence type="ECO:0000259" key="4">
    <source>
        <dbReference type="PROSITE" id="PS50949"/>
    </source>
</evidence>
<keyword evidence="3" id="KW-0804">Transcription</keyword>
<name>A0A2S8IZA0_RHOOP</name>
<dbReference type="SUPFAM" id="SSF46785">
    <property type="entry name" value="Winged helix' DNA-binding domain"/>
    <property type="match status" value="1"/>
</dbReference>
<dbReference type="CDD" id="cd07377">
    <property type="entry name" value="WHTH_GntR"/>
    <property type="match status" value="1"/>
</dbReference>
<dbReference type="Proteomes" id="UP000239290">
    <property type="component" value="Unassembled WGS sequence"/>
</dbReference>
<dbReference type="PROSITE" id="PS50949">
    <property type="entry name" value="HTH_GNTR"/>
    <property type="match status" value="1"/>
</dbReference>
<dbReference type="InterPro" id="IPR036390">
    <property type="entry name" value="WH_DNA-bd_sf"/>
</dbReference>
<evidence type="ECO:0000256" key="1">
    <source>
        <dbReference type="ARBA" id="ARBA00023015"/>
    </source>
</evidence>
<dbReference type="InterPro" id="IPR011711">
    <property type="entry name" value="GntR_C"/>
</dbReference>
<dbReference type="Gene3D" id="1.20.120.530">
    <property type="entry name" value="GntR ligand-binding domain-like"/>
    <property type="match status" value="1"/>
</dbReference>
<dbReference type="InterPro" id="IPR008920">
    <property type="entry name" value="TF_FadR/GntR_C"/>
</dbReference>
<keyword evidence="1" id="KW-0805">Transcription regulation</keyword>
<dbReference type="Gene3D" id="1.10.10.10">
    <property type="entry name" value="Winged helix-like DNA-binding domain superfamily/Winged helix DNA-binding domain"/>
    <property type="match status" value="1"/>
</dbReference>
<evidence type="ECO:0000256" key="3">
    <source>
        <dbReference type="ARBA" id="ARBA00023163"/>
    </source>
</evidence>
<organism evidence="5 6">
    <name type="scientific">Rhodococcus opacus</name>
    <name type="common">Nocardia opaca</name>
    <dbReference type="NCBI Taxonomy" id="37919"/>
    <lineage>
        <taxon>Bacteria</taxon>
        <taxon>Bacillati</taxon>
        <taxon>Actinomycetota</taxon>
        <taxon>Actinomycetes</taxon>
        <taxon>Mycobacteriales</taxon>
        <taxon>Nocardiaceae</taxon>
        <taxon>Rhodococcus</taxon>
    </lineage>
</organism>
<dbReference type="Pfam" id="PF07729">
    <property type="entry name" value="FCD"/>
    <property type="match status" value="1"/>
</dbReference>
<evidence type="ECO:0000313" key="5">
    <source>
        <dbReference type="EMBL" id="PQP20035.1"/>
    </source>
</evidence>